<gene>
    <name evidence="2" type="ORF">BBK82_25665</name>
</gene>
<evidence type="ECO:0000313" key="3">
    <source>
        <dbReference type="Proteomes" id="UP000093053"/>
    </source>
</evidence>
<reference evidence="2 3" key="1">
    <citation type="submission" date="2016-07" db="EMBL/GenBank/DDBJ databases">
        <title>Complete genome sequence of the Lentzea guizhouensis DHS C013.</title>
        <authorList>
            <person name="Cao C."/>
        </authorList>
    </citation>
    <scope>NUCLEOTIDE SEQUENCE [LARGE SCALE GENOMIC DNA]</scope>
    <source>
        <strain evidence="2 3">DHS C013</strain>
    </source>
</reference>
<feature type="chain" id="PRO_5008538417" description="Chitin-binding type-3 domain-containing protein" evidence="1">
    <location>
        <begin position="35"/>
        <end position="92"/>
    </location>
</feature>
<organism evidence="2 3">
    <name type="scientific">Lentzea guizhouensis</name>
    <dbReference type="NCBI Taxonomy" id="1586287"/>
    <lineage>
        <taxon>Bacteria</taxon>
        <taxon>Bacillati</taxon>
        <taxon>Actinomycetota</taxon>
        <taxon>Actinomycetes</taxon>
        <taxon>Pseudonocardiales</taxon>
        <taxon>Pseudonocardiaceae</taxon>
        <taxon>Lentzea</taxon>
    </lineage>
</organism>
<dbReference type="KEGG" id="led:BBK82_25665"/>
<evidence type="ECO:0008006" key="4">
    <source>
        <dbReference type="Google" id="ProtNLM"/>
    </source>
</evidence>
<name>A0A1B2HMM2_9PSEU</name>
<evidence type="ECO:0000313" key="2">
    <source>
        <dbReference type="EMBL" id="ANZ38951.1"/>
    </source>
</evidence>
<dbReference type="STRING" id="1586287.BBK82_25665"/>
<sequence>MEWNIMTRKLAAKAVVALGLSLGVLTATSGTALAYNFPFPGCGASEYYDVRSQTKATFSHIDGSTYWYKITWGGKPINSNPNHPDNWSGCTR</sequence>
<proteinExistence type="predicted"/>
<dbReference type="AlphaFoldDB" id="A0A1B2HMM2"/>
<dbReference type="Proteomes" id="UP000093053">
    <property type="component" value="Chromosome"/>
</dbReference>
<feature type="signal peptide" evidence="1">
    <location>
        <begin position="1"/>
        <end position="34"/>
    </location>
</feature>
<protein>
    <recommendedName>
        <fullName evidence="4">Chitin-binding type-3 domain-containing protein</fullName>
    </recommendedName>
</protein>
<evidence type="ECO:0000256" key="1">
    <source>
        <dbReference type="SAM" id="SignalP"/>
    </source>
</evidence>
<keyword evidence="3" id="KW-1185">Reference proteome</keyword>
<accession>A0A1B2HMM2</accession>
<dbReference type="EMBL" id="CP016793">
    <property type="protein sequence ID" value="ANZ38951.1"/>
    <property type="molecule type" value="Genomic_DNA"/>
</dbReference>
<keyword evidence="1" id="KW-0732">Signal</keyword>